<name>A0ABT5TG29_9RHOB</name>
<reference evidence="2" key="1">
    <citation type="submission" date="2023-02" db="EMBL/GenBank/DDBJ databases">
        <title>Description of Roseinatronobacter alkalisoli sp. nov., an alkaliphilic bacerium isolated from soda soil.</title>
        <authorList>
            <person name="Wei W."/>
        </authorList>
    </citation>
    <scope>NUCLEOTIDE SEQUENCE</scope>
    <source>
        <strain evidence="2">HJB301</strain>
    </source>
</reference>
<dbReference type="SUPFAM" id="SSF56601">
    <property type="entry name" value="beta-lactamase/transpeptidase-like"/>
    <property type="match status" value="1"/>
</dbReference>
<feature type="domain" description="Penicillin-binding protein transpeptidase" evidence="1">
    <location>
        <begin position="1"/>
        <end position="157"/>
    </location>
</feature>
<accession>A0ABT5TG29</accession>
<evidence type="ECO:0000313" key="2">
    <source>
        <dbReference type="EMBL" id="MDD7973909.1"/>
    </source>
</evidence>
<proteinExistence type="predicted"/>
<sequence>WTRDTDPASWMRYSVLWYSQRITQAMGAEALTRYAQNFGYGTADFSGDAGFDNGLERAWIVSSLLISPREQVTFLRALVRDALPVRPEALRHAREIVERHDVEDWIIHGKTGTAYPRHPDRSFGYARGWGWYVGWAQQGDRVLVFARLTQARQRTDGSPGNLTRDAFLREWADLVAR</sequence>
<dbReference type="Gene3D" id="3.40.710.10">
    <property type="entry name" value="DD-peptidase/beta-lactamase superfamily"/>
    <property type="match status" value="1"/>
</dbReference>
<feature type="non-terminal residue" evidence="2">
    <location>
        <position position="1"/>
    </location>
</feature>
<dbReference type="Pfam" id="PF00905">
    <property type="entry name" value="Transpeptidase"/>
    <property type="match status" value="1"/>
</dbReference>
<comment type="caution">
    <text evidence="2">The sequence shown here is derived from an EMBL/GenBank/DDBJ whole genome shotgun (WGS) entry which is preliminary data.</text>
</comment>
<dbReference type="RefSeq" id="WP_274354562.1">
    <property type="nucleotide sequence ID" value="NZ_JAQZSM010000077.1"/>
</dbReference>
<evidence type="ECO:0000313" key="3">
    <source>
        <dbReference type="Proteomes" id="UP001431784"/>
    </source>
</evidence>
<dbReference type="InterPro" id="IPR001460">
    <property type="entry name" value="PCN-bd_Tpept"/>
</dbReference>
<protein>
    <submittedName>
        <fullName evidence="2">Penicillin-binding transpeptidase domain-containing protein</fullName>
    </submittedName>
</protein>
<keyword evidence="3" id="KW-1185">Reference proteome</keyword>
<dbReference type="InterPro" id="IPR012338">
    <property type="entry name" value="Beta-lactam/transpept-like"/>
</dbReference>
<dbReference type="EMBL" id="JAQZSM010000077">
    <property type="protein sequence ID" value="MDD7973909.1"/>
    <property type="molecule type" value="Genomic_DNA"/>
</dbReference>
<gene>
    <name evidence="2" type="ORF">PUT78_23055</name>
</gene>
<dbReference type="Proteomes" id="UP001431784">
    <property type="component" value="Unassembled WGS sequence"/>
</dbReference>
<organism evidence="2 3">
    <name type="scientific">Roseinatronobacter alkalisoli</name>
    <dbReference type="NCBI Taxonomy" id="3028235"/>
    <lineage>
        <taxon>Bacteria</taxon>
        <taxon>Pseudomonadati</taxon>
        <taxon>Pseudomonadota</taxon>
        <taxon>Alphaproteobacteria</taxon>
        <taxon>Rhodobacterales</taxon>
        <taxon>Paracoccaceae</taxon>
        <taxon>Roseinatronobacter</taxon>
    </lineage>
</organism>
<evidence type="ECO:0000259" key="1">
    <source>
        <dbReference type="Pfam" id="PF00905"/>
    </source>
</evidence>